<evidence type="ECO:0000313" key="1">
    <source>
        <dbReference type="EMBL" id="KKK87959.1"/>
    </source>
</evidence>
<gene>
    <name evidence="1" type="ORF">LCGC14_2748040</name>
</gene>
<dbReference type="EMBL" id="LAZR01050172">
    <property type="protein sequence ID" value="KKK87959.1"/>
    <property type="molecule type" value="Genomic_DNA"/>
</dbReference>
<dbReference type="AlphaFoldDB" id="A0A0F9BBE3"/>
<sequence length="59" mass="6568">MTESEMAAQLQDILDKVAPLIAETGGNGDTFVERWLLEIQHSANCAKRYFSTPTEVKRG</sequence>
<protein>
    <submittedName>
        <fullName evidence="1">Uncharacterized protein</fullName>
    </submittedName>
</protein>
<organism evidence="1">
    <name type="scientific">marine sediment metagenome</name>
    <dbReference type="NCBI Taxonomy" id="412755"/>
    <lineage>
        <taxon>unclassified sequences</taxon>
        <taxon>metagenomes</taxon>
        <taxon>ecological metagenomes</taxon>
    </lineage>
</organism>
<accession>A0A0F9BBE3</accession>
<name>A0A0F9BBE3_9ZZZZ</name>
<proteinExistence type="predicted"/>
<reference evidence="1" key="1">
    <citation type="journal article" date="2015" name="Nature">
        <title>Complex archaea that bridge the gap between prokaryotes and eukaryotes.</title>
        <authorList>
            <person name="Spang A."/>
            <person name="Saw J.H."/>
            <person name="Jorgensen S.L."/>
            <person name="Zaremba-Niedzwiedzka K."/>
            <person name="Martijn J."/>
            <person name="Lind A.E."/>
            <person name="van Eijk R."/>
            <person name="Schleper C."/>
            <person name="Guy L."/>
            <person name="Ettema T.J."/>
        </authorList>
    </citation>
    <scope>NUCLEOTIDE SEQUENCE</scope>
</reference>
<comment type="caution">
    <text evidence="1">The sequence shown here is derived from an EMBL/GenBank/DDBJ whole genome shotgun (WGS) entry which is preliminary data.</text>
</comment>